<dbReference type="GO" id="GO:0006310">
    <property type="term" value="P:DNA recombination"/>
    <property type="evidence" value="ECO:0007669"/>
    <property type="project" value="UniProtKB-KW"/>
</dbReference>
<dbReference type="OrthoDB" id="6819422at2"/>
<name>A0A3S3UFP2_9GAMM</name>
<dbReference type="InterPro" id="IPR013762">
    <property type="entry name" value="Integrase-like_cat_sf"/>
</dbReference>
<sequence length="435" mass="50348">MRIERIQMASGEMYSVLLDDSGLPMLYPNLFVTINHRNESDASNTCYTAFEHLRYLYEICDYLDIDIVQRCIAGDFLSKQEMESLVKWAKRTVKTFREHVAKQKSKNVVSLAPITKKLETARAVMVVDNEGDISPATAYNRLTTFAEYIGWLEEELFPSKDTTAEQLLKYLRPKKFSKEGETENMDENYKSLTPHEVLRVLDVVRPDSSDNPWKNESLRYRNQLIINMLEAIGLRRGELLKVRPSDVKKHPKNGRRYLTIRSKVDLDDTRSDRPEAKTLGRHVPMDKRLSDMYDNYLIHHRSNANGAEFIPYLFVTHNHRTSINQALSTATVNKICREISEVVGFRVHPHAFRHSWNDKFSKHADKRIAEGKVSEAKSESDRQKLMGWHEGSKMAQKYSKRHDDKRAFETGMELQEKGSTLINGIVGAYDEDIDQ</sequence>
<dbReference type="InterPro" id="IPR050090">
    <property type="entry name" value="Tyrosine_recombinase_XerCD"/>
</dbReference>
<dbReference type="Gene3D" id="1.10.443.10">
    <property type="entry name" value="Intergrase catalytic core"/>
    <property type="match status" value="1"/>
</dbReference>
<protein>
    <submittedName>
        <fullName evidence="6">Site-specific integrase</fullName>
    </submittedName>
</protein>
<dbReference type="CDD" id="cd00397">
    <property type="entry name" value="DNA_BRE_C"/>
    <property type="match status" value="1"/>
</dbReference>
<comment type="caution">
    <text evidence="6">The sequence shown here is derived from an EMBL/GenBank/DDBJ whole genome shotgun (WGS) entry which is preliminary data.</text>
</comment>
<evidence type="ECO:0000256" key="2">
    <source>
        <dbReference type="ARBA" id="ARBA00022908"/>
    </source>
</evidence>
<dbReference type="PANTHER" id="PTHR30349:SF41">
    <property type="entry name" value="INTEGRASE_RECOMBINASE PROTEIN MJ0367-RELATED"/>
    <property type="match status" value="1"/>
</dbReference>
<dbReference type="SUPFAM" id="SSF56349">
    <property type="entry name" value="DNA breaking-rejoining enzymes"/>
    <property type="match status" value="1"/>
</dbReference>
<comment type="similarity">
    <text evidence="1">Belongs to the 'phage' integrase family.</text>
</comment>
<evidence type="ECO:0000256" key="1">
    <source>
        <dbReference type="ARBA" id="ARBA00008857"/>
    </source>
</evidence>
<dbReference type="InterPro" id="IPR002104">
    <property type="entry name" value="Integrase_catalytic"/>
</dbReference>
<dbReference type="Pfam" id="PF00589">
    <property type="entry name" value="Phage_integrase"/>
    <property type="match status" value="1"/>
</dbReference>
<evidence type="ECO:0000256" key="4">
    <source>
        <dbReference type="ARBA" id="ARBA00023172"/>
    </source>
</evidence>
<keyword evidence="3" id="KW-0238">DNA-binding</keyword>
<evidence type="ECO:0000259" key="5">
    <source>
        <dbReference type="PROSITE" id="PS51898"/>
    </source>
</evidence>
<dbReference type="Proteomes" id="UP000287563">
    <property type="component" value="Unassembled WGS sequence"/>
</dbReference>
<dbReference type="InterPro" id="IPR011010">
    <property type="entry name" value="DNA_brk_join_enz"/>
</dbReference>
<dbReference type="EMBL" id="RJLM01000026">
    <property type="protein sequence ID" value="RWX52810.1"/>
    <property type="molecule type" value="Genomic_DNA"/>
</dbReference>
<keyword evidence="2" id="KW-0229">DNA integration</keyword>
<feature type="domain" description="Tyr recombinase" evidence="5">
    <location>
        <begin position="187"/>
        <end position="412"/>
    </location>
</feature>
<dbReference type="AlphaFoldDB" id="A0A3S3UFP2"/>
<dbReference type="PANTHER" id="PTHR30349">
    <property type="entry name" value="PHAGE INTEGRASE-RELATED"/>
    <property type="match status" value="1"/>
</dbReference>
<proteinExistence type="inferred from homology"/>
<reference evidence="6 7" key="1">
    <citation type="submission" date="2018-11" db="EMBL/GenBank/DDBJ databases">
        <title>Photobacterium sp. BEI247 sp. nov., a marine bacterium isolated from Yongle Blue Hole in the South China Sea.</title>
        <authorList>
            <person name="Wang X."/>
        </authorList>
    </citation>
    <scope>NUCLEOTIDE SEQUENCE [LARGE SCALE GENOMIC DNA]</scope>
    <source>
        <strain evidence="7">BEI247</strain>
    </source>
</reference>
<evidence type="ECO:0000256" key="3">
    <source>
        <dbReference type="ARBA" id="ARBA00023125"/>
    </source>
</evidence>
<accession>A0A3S3UFP2</accession>
<dbReference type="GO" id="GO:0015074">
    <property type="term" value="P:DNA integration"/>
    <property type="evidence" value="ECO:0007669"/>
    <property type="project" value="UniProtKB-KW"/>
</dbReference>
<keyword evidence="4" id="KW-0233">DNA recombination</keyword>
<evidence type="ECO:0000313" key="7">
    <source>
        <dbReference type="Proteomes" id="UP000287563"/>
    </source>
</evidence>
<evidence type="ECO:0000313" key="6">
    <source>
        <dbReference type="EMBL" id="RWX52810.1"/>
    </source>
</evidence>
<gene>
    <name evidence="6" type="ORF">EDI28_25220</name>
</gene>
<organism evidence="6 7">
    <name type="scientific">Photobacterium chitinilyticum</name>
    <dbReference type="NCBI Taxonomy" id="2485123"/>
    <lineage>
        <taxon>Bacteria</taxon>
        <taxon>Pseudomonadati</taxon>
        <taxon>Pseudomonadota</taxon>
        <taxon>Gammaproteobacteria</taxon>
        <taxon>Vibrionales</taxon>
        <taxon>Vibrionaceae</taxon>
        <taxon>Photobacterium</taxon>
    </lineage>
</organism>
<keyword evidence="7" id="KW-1185">Reference proteome</keyword>
<dbReference type="PROSITE" id="PS51898">
    <property type="entry name" value="TYR_RECOMBINASE"/>
    <property type="match status" value="1"/>
</dbReference>
<dbReference type="GO" id="GO:0003677">
    <property type="term" value="F:DNA binding"/>
    <property type="evidence" value="ECO:0007669"/>
    <property type="project" value="UniProtKB-KW"/>
</dbReference>